<accession>A0A7W6EFY9</accession>
<sequence length="132" mass="14652">MKRASIAVMALIGVSLGACVTAEQSREDMLSAAGFKMRPAATSDQIASLKKLPPHKFFVQVKNDQPIYFYADPTVCSCLYYGTQQNYQAYQQLRLQKSLADERQLTAAMNQQTAFDMGPWGAFGPWGAPGYW</sequence>
<organism evidence="2 3">
    <name type="scientific">Pseudochelatococcus contaminans</name>
    <dbReference type="NCBI Taxonomy" id="1538103"/>
    <lineage>
        <taxon>Bacteria</taxon>
        <taxon>Pseudomonadati</taxon>
        <taxon>Pseudomonadota</taxon>
        <taxon>Alphaproteobacteria</taxon>
        <taxon>Hyphomicrobiales</taxon>
        <taxon>Chelatococcaceae</taxon>
        <taxon>Pseudochelatococcus</taxon>
    </lineage>
</organism>
<evidence type="ECO:0000313" key="2">
    <source>
        <dbReference type="EMBL" id="MBB3809091.1"/>
    </source>
</evidence>
<dbReference type="AlphaFoldDB" id="A0A7W6EFY9"/>
<keyword evidence="3" id="KW-1185">Reference proteome</keyword>
<dbReference type="PROSITE" id="PS51257">
    <property type="entry name" value="PROKAR_LIPOPROTEIN"/>
    <property type="match status" value="1"/>
</dbReference>
<evidence type="ECO:0000256" key="1">
    <source>
        <dbReference type="SAM" id="SignalP"/>
    </source>
</evidence>
<reference evidence="2 3" key="1">
    <citation type="submission" date="2020-08" db="EMBL/GenBank/DDBJ databases">
        <title>Genomic Encyclopedia of Type Strains, Phase IV (KMG-IV): sequencing the most valuable type-strain genomes for metagenomic binning, comparative biology and taxonomic classification.</title>
        <authorList>
            <person name="Goeker M."/>
        </authorList>
    </citation>
    <scope>NUCLEOTIDE SEQUENCE [LARGE SCALE GENOMIC DNA]</scope>
    <source>
        <strain evidence="2 3">DSM 28760</strain>
    </source>
</reference>
<evidence type="ECO:0000313" key="3">
    <source>
        <dbReference type="Proteomes" id="UP000537592"/>
    </source>
</evidence>
<feature type="chain" id="PRO_5030827809" evidence="1">
    <location>
        <begin position="21"/>
        <end position="132"/>
    </location>
</feature>
<name>A0A7W6EFY9_9HYPH</name>
<comment type="caution">
    <text evidence="2">The sequence shown here is derived from an EMBL/GenBank/DDBJ whole genome shotgun (WGS) entry which is preliminary data.</text>
</comment>
<dbReference type="Proteomes" id="UP000537592">
    <property type="component" value="Unassembled WGS sequence"/>
</dbReference>
<keyword evidence="1" id="KW-0732">Signal</keyword>
<proteinExistence type="predicted"/>
<dbReference type="EMBL" id="JACICC010000002">
    <property type="protein sequence ID" value="MBB3809091.1"/>
    <property type="molecule type" value="Genomic_DNA"/>
</dbReference>
<feature type="signal peptide" evidence="1">
    <location>
        <begin position="1"/>
        <end position="20"/>
    </location>
</feature>
<gene>
    <name evidence="2" type="ORF">FHS81_001161</name>
</gene>
<protein>
    <submittedName>
        <fullName evidence="2">Uncharacterized protein</fullName>
    </submittedName>
</protein>
<dbReference type="RefSeq" id="WP_183751077.1">
    <property type="nucleotide sequence ID" value="NZ_JACICC010000002.1"/>
</dbReference>